<gene>
    <name evidence="1" type="ORF">D8M06_13555</name>
</gene>
<reference evidence="1 2" key="1">
    <citation type="journal article" date="2016" name="Int. J. Syst. Evol. Microbiol.">
        <title>Oceanobacillus halophilus sp. nov., a novel moderately halophilic bacterium from a hypersaline lake.</title>
        <authorList>
            <person name="Amoozegar M.A."/>
            <person name="Bagheri M."/>
            <person name="Makhdoumi A."/>
            <person name="Nikou M.M."/>
            <person name="Fazeli S.A.S."/>
            <person name="Schumann P."/>
            <person name="Sproer C."/>
            <person name="Sanchez-Porro C."/>
            <person name="Ventosa A."/>
        </authorList>
    </citation>
    <scope>NUCLEOTIDE SEQUENCE [LARGE SCALE GENOMIC DNA]</scope>
    <source>
        <strain evidence="1 2">DSM 23996</strain>
    </source>
</reference>
<evidence type="ECO:0000313" key="1">
    <source>
        <dbReference type="EMBL" id="RKQ31514.1"/>
    </source>
</evidence>
<keyword evidence="2" id="KW-1185">Reference proteome</keyword>
<accession>A0A494ZXN0</accession>
<protein>
    <submittedName>
        <fullName evidence="1">DUF4003 domain-containing protein</fullName>
    </submittedName>
</protein>
<dbReference type="Pfam" id="PF13170">
    <property type="entry name" value="DUF4003"/>
    <property type="match status" value="1"/>
</dbReference>
<evidence type="ECO:0000313" key="2">
    <source>
        <dbReference type="Proteomes" id="UP000269301"/>
    </source>
</evidence>
<proteinExistence type="predicted"/>
<name>A0A494ZXN0_9BACI</name>
<dbReference type="InterPro" id="IPR025062">
    <property type="entry name" value="DUF4003"/>
</dbReference>
<dbReference type="OrthoDB" id="1778393at2"/>
<dbReference type="Proteomes" id="UP000269301">
    <property type="component" value="Unassembled WGS sequence"/>
</dbReference>
<dbReference type="AlphaFoldDB" id="A0A494ZXN0"/>
<sequence length="323" mass="37074">MYDNKVTDYIDIYEKLRMNMKWKVSDKRILMTIASIYVMNQKELDIKRFFEVADEIKRKASLFSSMKSHPRFTTGALLDVNFDHPKSEVSTLFHLYQAFRKVKFSSGTFTYMAASIVLTNRDRIQDSQSVIHKAKEIYDEMKKEHFFLTGTSDYPLAALLAFEERPDLISHIEHFYEELSKNGFSKGNDLQFLSHILSLDSDTSANQLINRSIEVSDSFKEKGIRRKRMYYPIIGMLSLLPKEECNMDTIIAVYDKLNDHIKWQKEMNLIIAVSLFINDKLEASGLAETSIYTTLETILQAQQAVMVSTMAAASASAATNGNN</sequence>
<organism evidence="1 2">
    <name type="scientific">Oceanobacillus halophilus</name>
    <dbReference type="NCBI Taxonomy" id="930130"/>
    <lineage>
        <taxon>Bacteria</taxon>
        <taxon>Bacillati</taxon>
        <taxon>Bacillota</taxon>
        <taxon>Bacilli</taxon>
        <taxon>Bacillales</taxon>
        <taxon>Bacillaceae</taxon>
        <taxon>Oceanobacillus</taxon>
    </lineage>
</organism>
<dbReference type="EMBL" id="RBZP01000012">
    <property type="protein sequence ID" value="RKQ31514.1"/>
    <property type="molecule type" value="Genomic_DNA"/>
</dbReference>
<comment type="caution">
    <text evidence="1">The sequence shown here is derived from an EMBL/GenBank/DDBJ whole genome shotgun (WGS) entry which is preliminary data.</text>
</comment>
<dbReference type="RefSeq" id="WP_121204945.1">
    <property type="nucleotide sequence ID" value="NZ_RBZP01000012.1"/>
</dbReference>